<keyword evidence="10" id="KW-1185">Reference proteome</keyword>
<keyword evidence="6 9" id="KW-0418">Kinase</keyword>
<dbReference type="SMART" id="SM00387">
    <property type="entry name" value="HATPase_c"/>
    <property type="match status" value="1"/>
</dbReference>
<dbReference type="CDD" id="cd00075">
    <property type="entry name" value="HATPase"/>
    <property type="match status" value="1"/>
</dbReference>
<evidence type="ECO:0000256" key="4">
    <source>
        <dbReference type="ARBA" id="ARBA00022553"/>
    </source>
</evidence>
<reference evidence="10" key="1">
    <citation type="submission" date="2017-04" db="EMBL/GenBank/DDBJ databases">
        <authorList>
            <person name="Varghese N."/>
            <person name="Submissions S."/>
        </authorList>
    </citation>
    <scope>NUCLEOTIDE SEQUENCE [LARGE SCALE GENOMIC DNA]</scope>
    <source>
        <strain evidence="10">DSM 20463</strain>
    </source>
</reference>
<dbReference type="InterPro" id="IPR050351">
    <property type="entry name" value="BphY/WalK/GraS-like"/>
</dbReference>
<dbReference type="InterPro" id="IPR003661">
    <property type="entry name" value="HisK_dim/P_dom"/>
</dbReference>
<dbReference type="PANTHER" id="PTHR45453:SF1">
    <property type="entry name" value="PHOSPHATE REGULON SENSOR PROTEIN PHOR"/>
    <property type="match status" value="1"/>
</dbReference>
<evidence type="ECO:0000256" key="3">
    <source>
        <dbReference type="ARBA" id="ARBA00012438"/>
    </source>
</evidence>
<dbReference type="PROSITE" id="PS50109">
    <property type="entry name" value="HIS_KIN"/>
    <property type="match status" value="1"/>
</dbReference>
<dbReference type="GO" id="GO:0000155">
    <property type="term" value="F:phosphorelay sensor kinase activity"/>
    <property type="evidence" value="ECO:0007669"/>
    <property type="project" value="InterPro"/>
</dbReference>
<dbReference type="GO" id="GO:0004721">
    <property type="term" value="F:phosphoprotein phosphatase activity"/>
    <property type="evidence" value="ECO:0007669"/>
    <property type="project" value="TreeGrafter"/>
</dbReference>
<dbReference type="PANTHER" id="PTHR45453">
    <property type="entry name" value="PHOSPHATE REGULON SENSOR PROTEIN PHOR"/>
    <property type="match status" value="1"/>
</dbReference>
<dbReference type="InterPro" id="IPR005467">
    <property type="entry name" value="His_kinase_dom"/>
</dbReference>
<dbReference type="SUPFAM" id="SSF47384">
    <property type="entry name" value="Homodimeric domain of signal transducing histidine kinase"/>
    <property type="match status" value="1"/>
</dbReference>
<keyword evidence="5" id="KW-0808">Transferase</keyword>
<dbReference type="GO" id="GO:0016036">
    <property type="term" value="P:cellular response to phosphate starvation"/>
    <property type="evidence" value="ECO:0007669"/>
    <property type="project" value="TreeGrafter"/>
</dbReference>
<dbReference type="AlphaFoldDB" id="A0A1W1VDM3"/>
<evidence type="ECO:0000256" key="2">
    <source>
        <dbReference type="ARBA" id="ARBA00004370"/>
    </source>
</evidence>
<comment type="catalytic activity">
    <reaction evidence="1">
        <text>ATP + protein L-histidine = ADP + protein N-phospho-L-histidine.</text>
        <dbReference type="EC" id="2.7.13.3"/>
    </reaction>
</comment>
<evidence type="ECO:0000256" key="6">
    <source>
        <dbReference type="ARBA" id="ARBA00022777"/>
    </source>
</evidence>
<dbReference type="InterPro" id="IPR003594">
    <property type="entry name" value="HATPase_dom"/>
</dbReference>
<feature type="domain" description="Histidine kinase" evidence="8">
    <location>
        <begin position="84"/>
        <end position="283"/>
    </location>
</feature>
<keyword evidence="7" id="KW-0902">Two-component regulatory system</keyword>
<name>A0A1W1VDM3_PEPAS</name>
<evidence type="ECO:0000256" key="1">
    <source>
        <dbReference type="ARBA" id="ARBA00000085"/>
    </source>
</evidence>
<proteinExistence type="predicted"/>
<dbReference type="InterPro" id="IPR036890">
    <property type="entry name" value="HATPase_C_sf"/>
</dbReference>
<dbReference type="InterPro" id="IPR004358">
    <property type="entry name" value="Sig_transdc_His_kin-like_C"/>
</dbReference>
<evidence type="ECO:0000313" key="9">
    <source>
        <dbReference type="EMBL" id="SMB91313.1"/>
    </source>
</evidence>
<accession>A0A1W1VDM3</accession>
<keyword evidence="4" id="KW-0597">Phosphoprotein</keyword>
<evidence type="ECO:0000256" key="7">
    <source>
        <dbReference type="ARBA" id="ARBA00023012"/>
    </source>
</evidence>
<dbReference type="SMART" id="SM00388">
    <property type="entry name" value="HisKA"/>
    <property type="match status" value="1"/>
</dbReference>
<dbReference type="Gene3D" id="1.10.287.130">
    <property type="match status" value="1"/>
</dbReference>
<dbReference type="STRING" id="573058.SAMN00017477_1785"/>
<dbReference type="EC" id="2.7.13.3" evidence="3"/>
<dbReference type="Gene3D" id="3.30.565.10">
    <property type="entry name" value="Histidine kinase-like ATPase, C-terminal domain"/>
    <property type="match status" value="1"/>
</dbReference>
<dbReference type="CDD" id="cd00082">
    <property type="entry name" value="HisKA"/>
    <property type="match status" value="1"/>
</dbReference>
<dbReference type="Pfam" id="PF02518">
    <property type="entry name" value="HATPase_c"/>
    <property type="match status" value="1"/>
</dbReference>
<dbReference type="Pfam" id="PF00512">
    <property type="entry name" value="HisKA"/>
    <property type="match status" value="1"/>
</dbReference>
<dbReference type="PRINTS" id="PR00344">
    <property type="entry name" value="BCTRLSENSOR"/>
</dbReference>
<evidence type="ECO:0000313" key="10">
    <source>
        <dbReference type="Proteomes" id="UP000192368"/>
    </source>
</evidence>
<sequence length="283" mass="33203">MMIYICWILSLLGLYLYTRMREKNRIEEILNLVENLEKKNYKTPMKQDEFSILEDQIYKLFLEIVEKKEKFKDYSLAQIRNLEDISHQIKTPITNMLFDIEILEKEDIEFQKFKVQLNRLNSLVEILLKLSSLDAQNEKMKKDKIYVEEIFDYVLDILGNEIERKNIEIIEKYSNELITGDFYWISEAIINILKNSLNLSGVNKIKITTVDNPIFTTISIEDDGGGIKEEHKSKIFNRFYKTPDSNGFGLGLAISKTIIESNNGEIRVENSNEGANFIIKLYK</sequence>
<dbReference type="SUPFAM" id="SSF55874">
    <property type="entry name" value="ATPase domain of HSP90 chaperone/DNA topoisomerase II/histidine kinase"/>
    <property type="match status" value="1"/>
</dbReference>
<dbReference type="GO" id="GO:0005886">
    <property type="term" value="C:plasma membrane"/>
    <property type="evidence" value="ECO:0007669"/>
    <property type="project" value="TreeGrafter"/>
</dbReference>
<dbReference type="InterPro" id="IPR036097">
    <property type="entry name" value="HisK_dim/P_sf"/>
</dbReference>
<organism evidence="9 10">
    <name type="scientific">Peptoniphilus asaccharolyticus DSM 20463</name>
    <dbReference type="NCBI Taxonomy" id="573058"/>
    <lineage>
        <taxon>Bacteria</taxon>
        <taxon>Bacillati</taxon>
        <taxon>Bacillota</taxon>
        <taxon>Tissierellia</taxon>
        <taxon>Tissierellales</taxon>
        <taxon>Peptoniphilaceae</taxon>
        <taxon>Peptoniphilus</taxon>
    </lineage>
</organism>
<dbReference type="EMBL" id="FWWR01000011">
    <property type="protein sequence ID" value="SMB91313.1"/>
    <property type="molecule type" value="Genomic_DNA"/>
</dbReference>
<comment type="subcellular location">
    <subcellularLocation>
        <location evidence="2">Membrane</location>
    </subcellularLocation>
</comment>
<dbReference type="Proteomes" id="UP000192368">
    <property type="component" value="Unassembled WGS sequence"/>
</dbReference>
<gene>
    <name evidence="9" type="ORF">SAMN00017477_1785</name>
</gene>
<evidence type="ECO:0000256" key="5">
    <source>
        <dbReference type="ARBA" id="ARBA00022679"/>
    </source>
</evidence>
<protein>
    <recommendedName>
        <fullName evidence="3">histidine kinase</fullName>
        <ecNumber evidence="3">2.7.13.3</ecNumber>
    </recommendedName>
</protein>
<evidence type="ECO:0000259" key="8">
    <source>
        <dbReference type="PROSITE" id="PS50109"/>
    </source>
</evidence>